<dbReference type="Pfam" id="PF00132">
    <property type="entry name" value="Hexapep"/>
    <property type="match status" value="1"/>
</dbReference>
<dbReference type="EC" id="2.3.1.-" evidence="5"/>
<dbReference type="InterPro" id="IPR011004">
    <property type="entry name" value="Trimer_LpxA-like_sf"/>
</dbReference>
<proteinExistence type="inferred from homology"/>
<evidence type="ECO:0000313" key="7">
    <source>
        <dbReference type="EMBL" id="GGI65205.1"/>
    </source>
</evidence>
<sequence length="205" mass="22555">MNEEQLLLAGKMYNPGDAELRKIKLKTHNLCIRYNQILEDETEERQTIIQDIFKAVGEASFFQGPIYIHYGTHTTIGNQFFANFNFTVQDDAEVFIGDNCSFGPNVTIVTPIHPLVASERLGVNVPGAEEPKKCYAKPVKIGNNCWFGANVTVCPGVTIGNDVVIGAGSVVTKDIPDNVFAAGVPCKVIREITEADSVFLKEELF</sequence>
<keyword evidence="3" id="KW-0677">Repeat</keyword>
<dbReference type="Gene3D" id="2.160.10.10">
    <property type="entry name" value="Hexapeptide repeat proteins"/>
    <property type="match status" value="1"/>
</dbReference>
<dbReference type="InterPro" id="IPR024688">
    <property type="entry name" value="Mac_dom"/>
</dbReference>
<dbReference type="FunFam" id="2.160.10.10:FF:000025">
    <property type="entry name" value="Hexapeptide-repeat containing-acetyltransferase"/>
    <property type="match status" value="1"/>
</dbReference>
<keyword evidence="8" id="KW-1185">Reference proteome</keyword>
<feature type="domain" description="Maltose/galactoside acetyltransferase" evidence="6">
    <location>
        <begin position="4"/>
        <end position="58"/>
    </location>
</feature>
<evidence type="ECO:0000256" key="5">
    <source>
        <dbReference type="RuleBase" id="RU367021"/>
    </source>
</evidence>
<accession>A0A917JG57</accession>
<dbReference type="PANTHER" id="PTHR43017:SF1">
    <property type="entry name" value="ACETYLTRANSFERASE YJL218W-RELATED"/>
    <property type="match status" value="1"/>
</dbReference>
<reference evidence="7" key="1">
    <citation type="journal article" date="2014" name="Int. J. Syst. Evol. Microbiol.">
        <title>Complete genome sequence of Corynebacterium casei LMG S-19264T (=DSM 44701T), isolated from a smear-ripened cheese.</title>
        <authorList>
            <consortium name="US DOE Joint Genome Institute (JGI-PGF)"/>
            <person name="Walter F."/>
            <person name="Albersmeier A."/>
            <person name="Kalinowski J."/>
            <person name="Ruckert C."/>
        </authorList>
    </citation>
    <scope>NUCLEOTIDE SEQUENCE</scope>
    <source>
        <strain evidence="7">CCM 8433</strain>
    </source>
</reference>
<protein>
    <recommendedName>
        <fullName evidence="5">Acetyltransferase</fullName>
        <ecNumber evidence="5">2.3.1.-</ecNumber>
    </recommendedName>
</protein>
<dbReference type="CDD" id="cd03357">
    <property type="entry name" value="LbH_MAT_GAT"/>
    <property type="match status" value="1"/>
</dbReference>
<dbReference type="InterPro" id="IPR001451">
    <property type="entry name" value="Hexapep"/>
</dbReference>
<dbReference type="RefSeq" id="WP_188367041.1">
    <property type="nucleotide sequence ID" value="NZ_BMDT01000002.1"/>
</dbReference>
<evidence type="ECO:0000256" key="2">
    <source>
        <dbReference type="ARBA" id="ARBA00022679"/>
    </source>
</evidence>
<comment type="caution">
    <text evidence="7">The sequence shown here is derived from an EMBL/GenBank/DDBJ whole genome shotgun (WGS) entry which is preliminary data.</text>
</comment>
<dbReference type="InterPro" id="IPR039369">
    <property type="entry name" value="LacA-like"/>
</dbReference>
<dbReference type="EMBL" id="BMDT01000002">
    <property type="protein sequence ID" value="GGI65205.1"/>
    <property type="molecule type" value="Genomic_DNA"/>
</dbReference>
<organism evidence="7 8">
    <name type="scientific">Enterococcus alcedinis</name>
    <dbReference type="NCBI Taxonomy" id="1274384"/>
    <lineage>
        <taxon>Bacteria</taxon>
        <taxon>Bacillati</taxon>
        <taxon>Bacillota</taxon>
        <taxon>Bacilli</taxon>
        <taxon>Lactobacillales</taxon>
        <taxon>Enterococcaceae</taxon>
        <taxon>Enterococcus</taxon>
    </lineage>
</organism>
<evidence type="ECO:0000259" key="6">
    <source>
        <dbReference type="SMART" id="SM01266"/>
    </source>
</evidence>
<gene>
    <name evidence="7" type="ORF">GCM10011482_08590</name>
</gene>
<keyword evidence="4 5" id="KW-0012">Acyltransferase</keyword>
<dbReference type="AlphaFoldDB" id="A0A917JG57"/>
<dbReference type="SMART" id="SM01266">
    <property type="entry name" value="Mac"/>
    <property type="match status" value="1"/>
</dbReference>
<dbReference type="GO" id="GO:0008870">
    <property type="term" value="F:galactoside O-acetyltransferase activity"/>
    <property type="evidence" value="ECO:0007669"/>
    <property type="project" value="TreeGrafter"/>
</dbReference>
<reference evidence="7" key="2">
    <citation type="submission" date="2020-09" db="EMBL/GenBank/DDBJ databases">
        <authorList>
            <person name="Sun Q."/>
            <person name="Sedlacek I."/>
        </authorList>
    </citation>
    <scope>NUCLEOTIDE SEQUENCE</scope>
    <source>
        <strain evidence="7">CCM 8433</strain>
    </source>
</reference>
<name>A0A917JG57_9ENTE</name>
<dbReference type="Proteomes" id="UP000622610">
    <property type="component" value="Unassembled WGS sequence"/>
</dbReference>
<evidence type="ECO:0000256" key="1">
    <source>
        <dbReference type="ARBA" id="ARBA00007274"/>
    </source>
</evidence>
<dbReference type="Pfam" id="PF12464">
    <property type="entry name" value="Mac"/>
    <property type="match status" value="1"/>
</dbReference>
<dbReference type="PANTHER" id="PTHR43017">
    <property type="entry name" value="GALACTOSIDE O-ACETYLTRANSFERASE"/>
    <property type="match status" value="1"/>
</dbReference>
<keyword evidence="2 5" id="KW-0808">Transferase</keyword>
<evidence type="ECO:0000256" key="3">
    <source>
        <dbReference type="ARBA" id="ARBA00022737"/>
    </source>
</evidence>
<dbReference type="SUPFAM" id="SSF51161">
    <property type="entry name" value="Trimeric LpxA-like enzymes"/>
    <property type="match status" value="1"/>
</dbReference>
<evidence type="ECO:0000313" key="8">
    <source>
        <dbReference type="Proteomes" id="UP000622610"/>
    </source>
</evidence>
<evidence type="ECO:0000256" key="4">
    <source>
        <dbReference type="ARBA" id="ARBA00023315"/>
    </source>
</evidence>
<comment type="similarity">
    <text evidence="1 5">Belongs to the transferase hexapeptide repeat family.</text>
</comment>